<evidence type="ECO:0000313" key="2">
    <source>
        <dbReference type="Proteomes" id="UP000830671"/>
    </source>
</evidence>
<keyword evidence="2" id="KW-1185">Reference proteome</keyword>
<dbReference type="GeneID" id="73337393"/>
<gene>
    <name evidence="1" type="ORF">CLUP02_03360</name>
</gene>
<protein>
    <submittedName>
        <fullName evidence="1">Uncharacterized protein</fullName>
    </submittedName>
</protein>
<dbReference type="Proteomes" id="UP000830671">
    <property type="component" value="Chromosome 2"/>
</dbReference>
<organism evidence="1 2">
    <name type="scientific">Colletotrichum lupini</name>
    <dbReference type="NCBI Taxonomy" id="145971"/>
    <lineage>
        <taxon>Eukaryota</taxon>
        <taxon>Fungi</taxon>
        <taxon>Dikarya</taxon>
        <taxon>Ascomycota</taxon>
        <taxon>Pezizomycotina</taxon>
        <taxon>Sordariomycetes</taxon>
        <taxon>Hypocreomycetidae</taxon>
        <taxon>Glomerellales</taxon>
        <taxon>Glomerellaceae</taxon>
        <taxon>Colletotrichum</taxon>
        <taxon>Colletotrichum acutatum species complex</taxon>
    </lineage>
</organism>
<dbReference type="EMBL" id="CP019474">
    <property type="protein sequence ID" value="UQC77888.1"/>
    <property type="molecule type" value="Genomic_DNA"/>
</dbReference>
<proteinExistence type="predicted"/>
<reference evidence="1" key="1">
    <citation type="journal article" date="2021" name="Mol. Plant Microbe Interact.">
        <title>Complete Genome Sequence of the Plant-Pathogenic Fungus Colletotrichum lupini.</title>
        <authorList>
            <person name="Baroncelli R."/>
            <person name="Pensec F."/>
            <person name="Da Lio D."/>
            <person name="Boufleur T."/>
            <person name="Vicente I."/>
            <person name="Sarrocco S."/>
            <person name="Picot A."/>
            <person name="Baraldi E."/>
            <person name="Sukno S."/>
            <person name="Thon M."/>
            <person name="Le Floch G."/>
        </authorList>
    </citation>
    <scope>NUCLEOTIDE SEQUENCE</scope>
    <source>
        <strain evidence="1">IMI 504893</strain>
    </source>
</reference>
<dbReference type="RefSeq" id="XP_049139526.1">
    <property type="nucleotide sequence ID" value="XM_049282383.1"/>
</dbReference>
<evidence type="ECO:0000313" key="1">
    <source>
        <dbReference type="EMBL" id="UQC77888.1"/>
    </source>
</evidence>
<sequence>MSLGGERAVTDCADEGCRQSRRHKSNALHAPAAHSLARRLPARERASAANVKDVKEVMDPESELVPYTPRGPLVALHVQ</sequence>
<name>A0A9Q8WBQ8_9PEZI</name>
<dbReference type="AlphaFoldDB" id="A0A9Q8WBQ8"/>
<dbReference type="KEGG" id="clup:CLUP02_03360"/>
<accession>A0A9Q8WBQ8</accession>